<dbReference type="Gene3D" id="1.20.120.530">
    <property type="entry name" value="GntR ligand-binding domain-like"/>
    <property type="match status" value="1"/>
</dbReference>
<dbReference type="PANTHER" id="PTHR43537:SF53">
    <property type="entry name" value="HTH-TYPE TRANSCRIPTIONAL REPRESSOR NANR"/>
    <property type="match status" value="1"/>
</dbReference>
<evidence type="ECO:0000256" key="1">
    <source>
        <dbReference type="ARBA" id="ARBA00023015"/>
    </source>
</evidence>
<evidence type="ECO:0000256" key="2">
    <source>
        <dbReference type="ARBA" id="ARBA00023125"/>
    </source>
</evidence>
<keyword evidence="3" id="KW-0804">Transcription</keyword>
<accession>A0ABU6K412</accession>
<dbReference type="InterPro" id="IPR011711">
    <property type="entry name" value="GntR_C"/>
</dbReference>
<dbReference type="InterPro" id="IPR008920">
    <property type="entry name" value="TF_FadR/GntR_C"/>
</dbReference>
<evidence type="ECO:0000313" key="6">
    <source>
        <dbReference type="Proteomes" id="UP001331561"/>
    </source>
</evidence>
<dbReference type="SUPFAM" id="SSF48008">
    <property type="entry name" value="GntR ligand-binding domain-like"/>
    <property type="match status" value="1"/>
</dbReference>
<proteinExistence type="predicted"/>
<dbReference type="SMART" id="SM00345">
    <property type="entry name" value="HTH_GNTR"/>
    <property type="match status" value="1"/>
</dbReference>
<reference evidence="5 6" key="1">
    <citation type="submission" date="2024-01" db="EMBL/GenBank/DDBJ databases">
        <title>Uliginosibacterium soil sp. nov.</title>
        <authorList>
            <person name="Lv Y."/>
        </authorList>
    </citation>
    <scope>NUCLEOTIDE SEQUENCE [LARGE SCALE GENOMIC DNA]</scope>
    <source>
        <strain evidence="5 6">H3</strain>
    </source>
</reference>
<dbReference type="EMBL" id="JAYXHS010000001">
    <property type="protein sequence ID" value="MEC5385755.1"/>
    <property type="molecule type" value="Genomic_DNA"/>
</dbReference>
<keyword evidence="6" id="KW-1185">Reference proteome</keyword>
<keyword evidence="1" id="KW-0805">Transcription regulation</keyword>
<evidence type="ECO:0000259" key="4">
    <source>
        <dbReference type="PROSITE" id="PS50949"/>
    </source>
</evidence>
<dbReference type="InterPro" id="IPR036390">
    <property type="entry name" value="WH_DNA-bd_sf"/>
</dbReference>
<feature type="domain" description="HTH gntR-type" evidence="4">
    <location>
        <begin position="23"/>
        <end position="90"/>
    </location>
</feature>
<organism evidence="5 6">
    <name type="scientific">Uliginosibacterium silvisoli</name>
    <dbReference type="NCBI Taxonomy" id="3114758"/>
    <lineage>
        <taxon>Bacteria</taxon>
        <taxon>Pseudomonadati</taxon>
        <taxon>Pseudomonadota</taxon>
        <taxon>Betaproteobacteria</taxon>
        <taxon>Rhodocyclales</taxon>
        <taxon>Zoogloeaceae</taxon>
        <taxon>Uliginosibacterium</taxon>
    </lineage>
</organism>
<dbReference type="SMART" id="SM00895">
    <property type="entry name" value="FCD"/>
    <property type="match status" value="1"/>
</dbReference>
<evidence type="ECO:0000256" key="3">
    <source>
        <dbReference type="ARBA" id="ARBA00023163"/>
    </source>
</evidence>
<dbReference type="InterPro" id="IPR036388">
    <property type="entry name" value="WH-like_DNA-bd_sf"/>
</dbReference>
<comment type="caution">
    <text evidence="5">The sequence shown here is derived from an EMBL/GenBank/DDBJ whole genome shotgun (WGS) entry which is preliminary data.</text>
</comment>
<dbReference type="PANTHER" id="PTHR43537">
    <property type="entry name" value="TRANSCRIPTIONAL REGULATOR, GNTR FAMILY"/>
    <property type="match status" value="1"/>
</dbReference>
<dbReference type="RefSeq" id="WP_327598703.1">
    <property type="nucleotide sequence ID" value="NZ_JAYXHS010000001.1"/>
</dbReference>
<gene>
    <name evidence="5" type="ORF">VVD49_08470</name>
</gene>
<name>A0ABU6K412_9RHOO</name>
<dbReference type="CDD" id="cd07377">
    <property type="entry name" value="WHTH_GntR"/>
    <property type="match status" value="1"/>
</dbReference>
<dbReference type="Pfam" id="PF00392">
    <property type="entry name" value="GntR"/>
    <property type="match status" value="1"/>
</dbReference>
<dbReference type="Gene3D" id="1.10.10.10">
    <property type="entry name" value="Winged helix-like DNA-binding domain superfamily/Winged helix DNA-binding domain"/>
    <property type="match status" value="1"/>
</dbReference>
<sequence>MKRRQPIAGEIKPAAPRRRDSVGAADARIYDSIFQAVMMQRLKPGMKLPEPQLCELFGVSRTLVRKALQRLESDHIVELRPNRGAVVASPTPEETREIFVARRAIEAAIMPLAIANNTPARIELLRKALKAEHEALHTPSQLEWAQRAGNFHVLLAEQAGNGVLSAFLTQLMSRCSLIVTLYEVPGDSVCEHEEHEQLVELIAKSDVAGATALMDTHLRALEARIRLPKADEAPDLGALLGL</sequence>
<protein>
    <submittedName>
        <fullName evidence="5">GntR family transcriptional regulator</fullName>
    </submittedName>
</protein>
<dbReference type="Pfam" id="PF07729">
    <property type="entry name" value="FCD"/>
    <property type="match status" value="1"/>
</dbReference>
<dbReference type="PROSITE" id="PS50949">
    <property type="entry name" value="HTH_GNTR"/>
    <property type="match status" value="1"/>
</dbReference>
<dbReference type="Proteomes" id="UP001331561">
    <property type="component" value="Unassembled WGS sequence"/>
</dbReference>
<evidence type="ECO:0000313" key="5">
    <source>
        <dbReference type="EMBL" id="MEC5385755.1"/>
    </source>
</evidence>
<keyword evidence="2" id="KW-0238">DNA-binding</keyword>
<dbReference type="InterPro" id="IPR000524">
    <property type="entry name" value="Tscrpt_reg_HTH_GntR"/>
</dbReference>
<dbReference type="SUPFAM" id="SSF46785">
    <property type="entry name" value="Winged helix' DNA-binding domain"/>
    <property type="match status" value="1"/>
</dbReference>